<dbReference type="Gene3D" id="2.60.40.1090">
    <property type="entry name" value="Fimbrial-type adhesion domain"/>
    <property type="match status" value="1"/>
</dbReference>
<dbReference type="InterPro" id="IPR050263">
    <property type="entry name" value="Bact_Fimbrial_Adh_Pro"/>
</dbReference>
<evidence type="ECO:0000313" key="2">
    <source>
        <dbReference type="EMBL" id="UNH30042.1"/>
    </source>
</evidence>
<dbReference type="SUPFAM" id="SSF49401">
    <property type="entry name" value="Bacterial adhesins"/>
    <property type="match status" value="1"/>
</dbReference>
<evidence type="ECO:0000256" key="1">
    <source>
        <dbReference type="SAM" id="SignalP"/>
    </source>
</evidence>
<dbReference type="GO" id="GO:0043709">
    <property type="term" value="P:cell adhesion involved in single-species biofilm formation"/>
    <property type="evidence" value="ECO:0007669"/>
    <property type="project" value="TreeGrafter"/>
</dbReference>
<proteinExistence type="predicted"/>
<feature type="chain" id="PRO_5040285301" evidence="1">
    <location>
        <begin position="27"/>
        <end position="181"/>
    </location>
</feature>
<dbReference type="PANTHER" id="PTHR33420">
    <property type="entry name" value="FIMBRIAL SUBUNIT ELFA-RELATED"/>
    <property type="match status" value="1"/>
</dbReference>
<dbReference type="RefSeq" id="WP_241541893.1">
    <property type="nucleotide sequence ID" value="NZ_CAWQWL010000001.1"/>
</dbReference>
<keyword evidence="1" id="KW-0732">Signal</keyword>
<protein>
    <submittedName>
        <fullName evidence="2">Type 1 fimbrial protein</fullName>
    </submittedName>
</protein>
<organism evidence="2 3">
    <name type="scientific">Moellerella wisconsensis</name>
    <dbReference type="NCBI Taxonomy" id="158849"/>
    <lineage>
        <taxon>Bacteria</taxon>
        <taxon>Pseudomonadati</taxon>
        <taxon>Pseudomonadota</taxon>
        <taxon>Gammaproteobacteria</taxon>
        <taxon>Enterobacterales</taxon>
        <taxon>Morganellaceae</taxon>
        <taxon>Moellerella</taxon>
    </lineage>
</organism>
<name>A0A9Q8Q0J0_9GAMM</name>
<accession>A0A9Q8Q0J0</accession>
<dbReference type="AlphaFoldDB" id="A0A9Q8Q0J0"/>
<dbReference type="InterPro" id="IPR036937">
    <property type="entry name" value="Adhesion_dom_fimbrial_sf"/>
</dbReference>
<gene>
    <name evidence="2" type="ORF">MNY72_11890</name>
</gene>
<feature type="signal peptide" evidence="1">
    <location>
        <begin position="1"/>
        <end position="26"/>
    </location>
</feature>
<dbReference type="GO" id="GO:0009289">
    <property type="term" value="C:pilus"/>
    <property type="evidence" value="ECO:0007669"/>
    <property type="project" value="InterPro"/>
</dbReference>
<sequence>MKGWQKHCFSSCITLGLFGICLPVFAASSQGWGKVSMYGEIVDTACAIETGSRDQTIDMGIISLATLKQLGKAPPKEFHIQLVDCRLESYLPHKNEWQTFDVTFDGPSNGDFFTVSGEAKGVQLALRDEYGTTVLAGKPLPRREISPDKMTLNYELQLVTDNHQLKSGSYQTLLRFKIDYY</sequence>
<dbReference type="Proteomes" id="UP000829116">
    <property type="component" value="Chromosome"/>
</dbReference>
<evidence type="ECO:0000313" key="3">
    <source>
        <dbReference type="Proteomes" id="UP000829116"/>
    </source>
</evidence>
<dbReference type="InterPro" id="IPR008966">
    <property type="entry name" value="Adhesion_dom_sf"/>
</dbReference>
<dbReference type="EMBL" id="CP093245">
    <property type="protein sequence ID" value="UNH30042.1"/>
    <property type="molecule type" value="Genomic_DNA"/>
</dbReference>
<dbReference type="PANTHER" id="PTHR33420:SF26">
    <property type="entry name" value="FIMBRIAL SUBUNIT"/>
    <property type="match status" value="1"/>
</dbReference>
<reference evidence="2" key="1">
    <citation type="submission" date="2022-03" db="EMBL/GenBank/DDBJ databases">
        <title>ESBL-producing Moellerella wisconsensis and Escherichia marmotae isolated from wild game meat.</title>
        <authorList>
            <person name="Biggel M."/>
        </authorList>
    </citation>
    <scope>NUCLEOTIDE SEQUENCE</scope>
    <source>
        <strain evidence="2">W51</strain>
    </source>
</reference>